<keyword evidence="1" id="KW-0472">Membrane</keyword>
<feature type="transmembrane region" description="Helical" evidence="1">
    <location>
        <begin position="175"/>
        <end position="193"/>
    </location>
</feature>
<feature type="transmembrane region" description="Helical" evidence="1">
    <location>
        <begin position="28"/>
        <end position="46"/>
    </location>
</feature>
<feature type="transmembrane region" description="Helical" evidence="1">
    <location>
        <begin position="199"/>
        <end position="228"/>
    </location>
</feature>
<reference evidence="2" key="1">
    <citation type="submission" date="2022-06" db="EMBL/GenBank/DDBJ databases">
        <title>Ornithinimicrobium JY.X270.</title>
        <authorList>
            <person name="Huang Y."/>
        </authorList>
    </citation>
    <scope>NUCLEOTIDE SEQUENCE</scope>
    <source>
        <strain evidence="2">JY.X270</strain>
    </source>
</reference>
<feature type="transmembrane region" description="Helical" evidence="1">
    <location>
        <begin position="240"/>
        <end position="259"/>
    </location>
</feature>
<name>A0ABY4YID9_9MICO</name>
<feature type="transmembrane region" description="Helical" evidence="1">
    <location>
        <begin position="88"/>
        <end position="112"/>
    </location>
</feature>
<accession>A0ABY4YID9</accession>
<keyword evidence="1" id="KW-0812">Transmembrane</keyword>
<keyword evidence="1" id="KW-1133">Transmembrane helix</keyword>
<dbReference type="Proteomes" id="UP001056535">
    <property type="component" value="Chromosome"/>
</dbReference>
<evidence type="ECO:0000256" key="1">
    <source>
        <dbReference type="SAM" id="Phobius"/>
    </source>
</evidence>
<evidence type="ECO:0000313" key="2">
    <source>
        <dbReference type="EMBL" id="USQ76113.1"/>
    </source>
</evidence>
<evidence type="ECO:0008006" key="4">
    <source>
        <dbReference type="Google" id="ProtNLM"/>
    </source>
</evidence>
<organism evidence="2 3">
    <name type="scientific">Ornithinimicrobium cryptoxanthini</name>
    <dbReference type="NCBI Taxonomy" id="2934161"/>
    <lineage>
        <taxon>Bacteria</taxon>
        <taxon>Bacillati</taxon>
        <taxon>Actinomycetota</taxon>
        <taxon>Actinomycetes</taxon>
        <taxon>Micrococcales</taxon>
        <taxon>Ornithinimicrobiaceae</taxon>
        <taxon>Ornithinimicrobium</taxon>
    </lineage>
</organism>
<feature type="transmembrane region" description="Helical" evidence="1">
    <location>
        <begin position="366"/>
        <end position="396"/>
    </location>
</feature>
<dbReference type="EMBL" id="CP099490">
    <property type="protein sequence ID" value="USQ76113.1"/>
    <property type="molecule type" value="Genomic_DNA"/>
</dbReference>
<feature type="transmembrane region" description="Helical" evidence="1">
    <location>
        <begin position="331"/>
        <end position="354"/>
    </location>
</feature>
<feature type="transmembrane region" description="Helical" evidence="1">
    <location>
        <begin position="58"/>
        <end position="76"/>
    </location>
</feature>
<evidence type="ECO:0000313" key="3">
    <source>
        <dbReference type="Proteomes" id="UP001056535"/>
    </source>
</evidence>
<dbReference type="RefSeq" id="WP_252620808.1">
    <property type="nucleotide sequence ID" value="NZ_CP099490.1"/>
</dbReference>
<keyword evidence="3" id="KW-1185">Reference proteome</keyword>
<gene>
    <name evidence="2" type="ORF">NF557_16225</name>
</gene>
<protein>
    <recommendedName>
        <fullName evidence="4">O-antigen ligase</fullName>
    </recommendedName>
</protein>
<sequence length="428" mass="45660">MTSVALWLFLVYLTLGMRVNIGRTGDFAGLPVLEVLFVAAAVLAWVGAGRPWPAVRSGWVETVGPLFFLLLVYPAAGVLLGTYGVTSLYSWMVVLVPLAVLALTVTAGARILPFCHAAIVIHGAYALGQALYRLGLLPTSVWGPLQQWDIESQRSLSEAYVIVGRSTGLFINANTFAMWGVAALVLSYCYLSGARRHSAAALAIVGILASQSRTGIFCLAVLLLVWAVHAVRDWARLGRIVVGAAVFVLPGTLLLYAWGLPQRLLEGGLANRLGSVTDILTEGIRTDANLMGRVEAWRLALDYSPADPRFSFGTLGPPQVQFGGFIDNQFVAFYLQGGLFLVGAYVLALLSPLVLHLRGGPRVMPLAFVCAVVALGSLTLAPMFTVQATCLVWVVAGLTLLGDTAPSDGTDFVRSRTGHGRSLLALRP</sequence>
<proteinExistence type="predicted"/>